<protein>
    <submittedName>
        <fullName evidence="2">Uncharacterized protein</fullName>
    </submittedName>
</protein>
<evidence type="ECO:0000256" key="1">
    <source>
        <dbReference type="SAM" id="Phobius"/>
    </source>
</evidence>
<accession>A0AAP0K2A8</accession>
<name>A0AAP0K2A8_9MAGN</name>
<keyword evidence="1" id="KW-0472">Membrane</keyword>
<sequence length="88" mass="10444">MIFWSCNSPVEAFFGLVVSFYGHWGYDLLILTMLLLGSSGRFCLISFIRFDDCSGSRIDQNLDFKSRFYWLEMQFHLLEAWLYSSMSW</sequence>
<reference evidence="2 3" key="1">
    <citation type="submission" date="2024-01" db="EMBL/GenBank/DDBJ databases">
        <title>Genome assemblies of Stephania.</title>
        <authorList>
            <person name="Yang L."/>
        </authorList>
    </citation>
    <scope>NUCLEOTIDE SEQUENCE [LARGE SCALE GENOMIC DNA]</scope>
    <source>
        <strain evidence="2">QJT</strain>
        <tissue evidence="2">Leaf</tissue>
    </source>
</reference>
<dbReference type="EMBL" id="JBBNAE010000002">
    <property type="protein sequence ID" value="KAK9144537.1"/>
    <property type="molecule type" value="Genomic_DNA"/>
</dbReference>
<evidence type="ECO:0000313" key="2">
    <source>
        <dbReference type="EMBL" id="KAK9144537.1"/>
    </source>
</evidence>
<proteinExistence type="predicted"/>
<comment type="caution">
    <text evidence="2">The sequence shown here is derived from an EMBL/GenBank/DDBJ whole genome shotgun (WGS) entry which is preliminary data.</text>
</comment>
<evidence type="ECO:0000313" key="3">
    <source>
        <dbReference type="Proteomes" id="UP001417504"/>
    </source>
</evidence>
<keyword evidence="1" id="KW-0812">Transmembrane</keyword>
<keyword evidence="3" id="KW-1185">Reference proteome</keyword>
<keyword evidence="1" id="KW-1133">Transmembrane helix</keyword>
<gene>
    <name evidence="2" type="ORF">Sjap_004440</name>
</gene>
<feature type="transmembrane region" description="Helical" evidence="1">
    <location>
        <begin position="12"/>
        <end position="36"/>
    </location>
</feature>
<dbReference type="AlphaFoldDB" id="A0AAP0K2A8"/>
<dbReference type="Proteomes" id="UP001417504">
    <property type="component" value="Unassembled WGS sequence"/>
</dbReference>
<organism evidence="2 3">
    <name type="scientific">Stephania japonica</name>
    <dbReference type="NCBI Taxonomy" id="461633"/>
    <lineage>
        <taxon>Eukaryota</taxon>
        <taxon>Viridiplantae</taxon>
        <taxon>Streptophyta</taxon>
        <taxon>Embryophyta</taxon>
        <taxon>Tracheophyta</taxon>
        <taxon>Spermatophyta</taxon>
        <taxon>Magnoliopsida</taxon>
        <taxon>Ranunculales</taxon>
        <taxon>Menispermaceae</taxon>
        <taxon>Menispermoideae</taxon>
        <taxon>Cissampelideae</taxon>
        <taxon>Stephania</taxon>
    </lineage>
</organism>